<dbReference type="Proteomes" id="UP000677234">
    <property type="component" value="Chromosome"/>
</dbReference>
<keyword evidence="9" id="KW-1185">Reference proteome</keyword>
<evidence type="ECO:0000256" key="4">
    <source>
        <dbReference type="SAM" id="SignalP"/>
    </source>
</evidence>
<dbReference type="AlphaFoldDB" id="A0A7T5EHG2"/>
<feature type="coiled-coil region" evidence="2">
    <location>
        <begin position="175"/>
        <end position="202"/>
    </location>
</feature>
<dbReference type="Gene3D" id="3.40.50.1980">
    <property type="entry name" value="Nitrogenase molybdenum iron protein domain"/>
    <property type="match status" value="2"/>
</dbReference>
<keyword evidence="4" id="KW-0732">Signal</keyword>
<name>A0A7T5EHG2_9BACL</name>
<proteinExistence type="inferred from homology"/>
<feature type="domain" description="Fe/B12 periplasmic-binding" evidence="5">
    <location>
        <begin position="77"/>
        <end position="331"/>
    </location>
</feature>
<evidence type="ECO:0000313" key="9">
    <source>
        <dbReference type="Proteomes" id="UP000677234"/>
    </source>
</evidence>
<feature type="region of interest" description="Disordered" evidence="3">
    <location>
        <begin position="24"/>
        <end position="55"/>
    </location>
</feature>
<protein>
    <submittedName>
        <fullName evidence="6">ABC transporter substrate-binding protein</fullName>
    </submittedName>
</protein>
<dbReference type="Pfam" id="PF01497">
    <property type="entry name" value="Peripla_BP_2"/>
    <property type="match status" value="1"/>
</dbReference>
<keyword evidence="2" id="KW-0175">Coiled coil</keyword>
<dbReference type="InterPro" id="IPR050902">
    <property type="entry name" value="ABC_Transporter_SBP"/>
</dbReference>
<evidence type="ECO:0000259" key="5">
    <source>
        <dbReference type="PROSITE" id="PS50983"/>
    </source>
</evidence>
<gene>
    <name evidence="6" type="ORF">JD108_11560</name>
    <name evidence="7" type="ORF">KDJ56_11505</name>
</gene>
<dbReference type="CDD" id="cd01143">
    <property type="entry name" value="YvrC"/>
    <property type="match status" value="1"/>
</dbReference>
<feature type="chain" id="PRO_5032329731" evidence="4">
    <location>
        <begin position="30"/>
        <end position="333"/>
    </location>
</feature>
<feature type="signal peptide" evidence="4">
    <location>
        <begin position="1"/>
        <end position="29"/>
    </location>
</feature>
<dbReference type="RefSeq" id="WP_198826245.1">
    <property type="nucleotide sequence ID" value="NZ_CP066308.1"/>
</dbReference>
<organism evidence="6 8">
    <name type="scientific">Brevibacillus composti</name>
    <dbReference type="NCBI Taxonomy" id="2796470"/>
    <lineage>
        <taxon>Bacteria</taxon>
        <taxon>Bacillati</taxon>
        <taxon>Bacillota</taxon>
        <taxon>Bacilli</taxon>
        <taxon>Bacillales</taxon>
        <taxon>Paenibacillaceae</taxon>
        <taxon>Brevibacillus</taxon>
    </lineage>
</organism>
<evidence type="ECO:0000256" key="2">
    <source>
        <dbReference type="SAM" id="Coils"/>
    </source>
</evidence>
<dbReference type="SUPFAM" id="SSF53807">
    <property type="entry name" value="Helical backbone' metal receptor"/>
    <property type="match status" value="1"/>
</dbReference>
<sequence>MRRMMFFLFCLVLVIGLAGCGGTSQTAQPAEPAPQTEASSPAAPPPSAESSAKATSYPITIKDATGQEITFEAAPERIVSTSPAETEMLFALGLGDKVVAVSDYDDYPEEAKAKPKVGGVVTPNEEAIISHAPDLVIGGISMKNEVVEKLRALDLKVITFQPKVVDDIMDNILLIGQITDRNQQAEDLVAKMKADITKVTEAVQTLKPEEKKKVYLEFSAGWTVGKGEFLDELITMAGGINIAADTEGWNPISEEKILQEDPDVILYAKGFTDDKTGESLDQMIRKRNGWDKIKAIEENQVFGLDHNVLSRPGPRITQGLYEMAKAVYPERMK</sequence>
<evidence type="ECO:0000313" key="6">
    <source>
        <dbReference type="EMBL" id="QQE72612.1"/>
    </source>
</evidence>
<dbReference type="Proteomes" id="UP000595847">
    <property type="component" value="Chromosome"/>
</dbReference>
<dbReference type="PANTHER" id="PTHR30535:SF34">
    <property type="entry name" value="MOLYBDATE-BINDING PROTEIN MOLA"/>
    <property type="match status" value="1"/>
</dbReference>
<dbReference type="PROSITE" id="PS50983">
    <property type="entry name" value="FE_B12_PBP"/>
    <property type="match status" value="1"/>
</dbReference>
<dbReference type="KEGG" id="bcop:JD108_11560"/>
<accession>A0A7T5EHG2</accession>
<evidence type="ECO:0000256" key="3">
    <source>
        <dbReference type="SAM" id="MobiDB-lite"/>
    </source>
</evidence>
<dbReference type="EMBL" id="CP066308">
    <property type="protein sequence ID" value="QQE72612.1"/>
    <property type="molecule type" value="Genomic_DNA"/>
</dbReference>
<reference evidence="7" key="2">
    <citation type="submission" date="2021-04" db="EMBL/GenBank/DDBJ databases">
        <title>Brevibacillus composti FJAT-54423, complete genome.</title>
        <authorList>
            <person name="Tang R."/>
        </authorList>
    </citation>
    <scope>NUCLEOTIDE SEQUENCE</scope>
    <source>
        <strain evidence="7">FJAT-54424</strain>
    </source>
</reference>
<evidence type="ECO:0000313" key="7">
    <source>
        <dbReference type="EMBL" id="QUO39689.1"/>
    </source>
</evidence>
<comment type="similarity">
    <text evidence="1">Belongs to the bacterial solute-binding protein 8 family.</text>
</comment>
<dbReference type="EMBL" id="CP073708">
    <property type="protein sequence ID" value="QUO39689.1"/>
    <property type="molecule type" value="Genomic_DNA"/>
</dbReference>
<dbReference type="PROSITE" id="PS51257">
    <property type="entry name" value="PROKAR_LIPOPROTEIN"/>
    <property type="match status" value="1"/>
</dbReference>
<reference evidence="6 8" key="1">
    <citation type="submission" date="2020-12" db="EMBL/GenBank/DDBJ databases">
        <title>strain FJAT-54423T represents a novel species of the genus Brevibacillus.</title>
        <authorList>
            <person name="Tang R."/>
        </authorList>
    </citation>
    <scope>NUCLEOTIDE SEQUENCE [LARGE SCALE GENOMIC DNA]</scope>
    <source>
        <strain evidence="6 8">FJAT-54423</strain>
    </source>
</reference>
<evidence type="ECO:0000256" key="1">
    <source>
        <dbReference type="ARBA" id="ARBA00008814"/>
    </source>
</evidence>
<dbReference type="GO" id="GO:0071281">
    <property type="term" value="P:cellular response to iron ion"/>
    <property type="evidence" value="ECO:0007669"/>
    <property type="project" value="TreeGrafter"/>
</dbReference>
<dbReference type="PANTHER" id="PTHR30535">
    <property type="entry name" value="VITAMIN B12-BINDING PROTEIN"/>
    <property type="match status" value="1"/>
</dbReference>
<evidence type="ECO:0000313" key="8">
    <source>
        <dbReference type="Proteomes" id="UP000595847"/>
    </source>
</evidence>
<dbReference type="InterPro" id="IPR002491">
    <property type="entry name" value="ABC_transptr_periplasmic_BD"/>
</dbReference>
<feature type="compositionally biased region" description="Low complexity" evidence="3">
    <location>
        <begin position="24"/>
        <end position="41"/>
    </location>
</feature>